<accession>A0A671SK11</accession>
<reference evidence="3" key="1">
    <citation type="submission" date="2025-08" db="UniProtKB">
        <authorList>
            <consortium name="Ensembl"/>
        </authorList>
    </citation>
    <scope>IDENTIFICATION</scope>
</reference>
<evidence type="ECO:0000313" key="3">
    <source>
        <dbReference type="Ensembl" id="ENSSANP00000096717.1"/>
    </source>
</evidence>
<proteinExistence type="inferred from homology"/>
<dbReference type="GO" id="GO:0005324">
    <property type="term" value="F:long-chain fatty acid transmembrane transporter activity"/>
    <property type="evidence" value="ECO:0007669"/>
    <property type="project" value="TreeGrafter"/>
</dbReference>
<dbReference type="GO" id="GO:0005789">
    <property type="term" value="C:endoplasmic reticulum membrane"/>
    <property type="evidence" value="ECO:0007669"/>
    <property type="project" value="TreeGrafter"/>
</dbReference>
<dbReference type="Proteomes" id="UP000472260">
    <property type="component" value="Unassembled WGS sequence"/>
</dbReference>
<dbReference type="PANTHER" id="PTHR43107">
    <property type="entry name" value="LONG-CHAIN FATTY ACID TRANSPORT PROTEIN"/>
    <property type="match status" value="1"/>
</dbReference>
<evidence type="ECO:0000256" key="2">
    <source>
        <dbReference type="ARBA" id="ARBA00022598"/>
    </source>
</evidence>
<dbReference type="GO" id="GO:0004467">
    <property type="term" value="F:long-chain fatty acid-CoA ligase activity"/>
    <property type="evidence" value="ECO:0007669"/>
    <property type="project" value="TreeGrafter"/>
</dbReference>
<dbReference type="GO" id="GO:0005886">
    <property type="term" value="C:plasma membrane"/>
    <property type="evidence" value="ECO:0007669"/>
    <property type="project" value="TreeGrafter"/>
</dbReference>
<name>A0A671SK11_9TELE</name>
<dbReference type="PANTHER" id="PTHR43107:SF10">
    <property type="entry name" value="LONG-CHAIN FATTY ACID TRANSPORT PROTEIN 6"/>
    <property type="match status" value="1"/>
</dbReference>
<protein>
    <submittedName>
        <fullName evidence="3">Uncharacterized protein</fullName>
    </submittedName>
</protein>
<dbReference type="Ensembl" id="ENSSANT00000102735.1">
    <property type="protein sequence ID" value="ENSSANP00000096717.1"/>
    <property type="gene ID" value="ENSSANG00000047674.1"/>
</dbReference>
<evidence type="ECO:0000256" key="1">
    <source>
        <dbReference type="ARBA" id="ARBA00006432"/>
    </source>
</evidence>
<keyword evidence="4" id="KW-1185">Reference proteome</keyword>
<keyword evidence="2" id="KW-0436">Ligase</keyword>
<comment type="similarity">
    <text evidence="1">Belongs to the ATP-dependent AMP-binding enzyme family.</text>
</comment>
<dbReference type="SUPFAM" id="SSF56801">
    <property type="entry name" value="Acetyl-CoA synthetase-like"/>
    <property type="match status" value="1"/>
</dbReference>
<organism evidence="3 4">
    <name type="scientific">Sinocyclocheilus anshuiensis</name>
    <dbReference type="NCBI Taxonomy" id="1608454"/>
    <lineage>
        <taxon>Eukaryota</taxon>
        <taxon>Metazoa</taxon>
        <taxon>Chordata</taxon>
        <taxon>Craniata</taxon>
        <taxon>Vertebrata</taxon>
        <taxon>Euteleostomi</taxon>
        <taxon>Actinopterygii</taxon>
        <taxon>Neopterygii</taxon>
        <taxon>Teleostei</taxon>
        <taxon>Ostariophysi</taxon>
        <taxon>Cypriniformes</taxon>
        <taxon>Cyprinidae</taxon>
        <taxon>Cyprininae</taxon>
        <taxon>Sinocyclocheilus</taxon>
    </lineage>
</organism>
<dbReference type="GO" id="GO:0044539">
    <property type="term" value="P:long-chain fatty acid import into cell"/>
    <property type="evidence" value="ECO:0007669"/>
    <property type="project" value="TreeGrafter"/>
</dbReference>
<evidence type="ECO:0000313" key="4">
    <source>
        <dbReference type="Proteomes" id="UP000472260"/>
    </source>
</evidence>
<reference evidence="3" key="2">
    <citation type="submission" date="2025-09" db="UniProtKB">
        <authorList>
            <consortium name="Ensembl"/>
        </authorList>
    </citation>
    <scope>IDENTIFICATION</scope>
</reference>
<sequence length="103" mass="11396">MAAVIVRPECSFDGKKLFSHVLRELPSYARPLFIRLQESLEMTSTFKQQKSALVESGFDPCSISFLDCSEKSYVPLTSSVYDSIVSGQKKNTIGAQRSDLALA</sequence>
<dbReference type="AlphaFoldDB" id="A0A671SK11"/>